<protein>
    <submittedName>
        <fullName evidence="1">Uncharacterized protein</fullName>
    </submittedName>
</protein>
<evidence type="ECO:0000313" key="1">
    <source>
        <dbReference type="EMBL" id="EJK55628.1"/>
    </source>
</evidence>
<keyword evidence="2" id="KW-1185">Reference proteome</keyword>
<name>K0RPD9_THAOC</name>
<sequence length="159" mass="17496">QPREVEQGDEAQRARELEDLAAAELATAASNTVARGVNDSYLEAKSRRRRKLSDQTILLWSTGLVEVAVQASAEETTERAPRRETGQLKVTATQAEQVQEVLGVPLGQAGTTTRKLSIYVRTGTYLVSGKFGAEGQKIKMKKRKQTLFQTTVWFTGEAV</sequence>
<reference evidence="1 2" key="1">
    <citation type="journal article" date="2012" name="Genome Biol.">
        <title>Genome and low-iron response of an oceanic diatom adapted to chronic iron limitation.</title>
        <authorList>
            <person name="Lommer M."/>
            <person name="Specht M."/>
            <person name="Roy A.S."/>
            <person name="Kraemer L."/>
            <person name="Andreson R."/>
            <person name="Gutowska M.A."/>
            <person name="Wolf J."/>
            <person name="Bergner S.V."/>
            <person name="Schilhabel M.B."/>
            <person name="Klostermeier U.C."/>
            <person name="Beiko R.G."/>
            <person name="Rosenstiel P."/>
            <person name="Hippler M."/>
            <person name="Laroche J."/>
        </authorList>
    </citation>
    <scope>NUCLEOTIDE SEQUENCE [LARGE SCALE GENOMIC DNA]</scope>
    <source>
        <strain evidence="1 2">CCMP1005</strain>
    </source>
</reference>
<organism evidence="1 2">
    <name type="scientific">Thalassiosira oceanica</name>
    <name type="common">Marine diatom</name>
    <dbReference type="NCBI Taxonomy" id="159749"/>
    <lineage>
        <taxon>Eukaryota</taxon>
        <taxon>Sar</taxon>
        <taxon>Stramenopiles</taxon>
        <taxon>Ochrophyta</taxon>
        <taxon>Bacillariophyta</taxon>
        <taxon>Coscinodiscophyceae</taxon>
        <taxon>Thalassiosirophycidae</taxon>
        <taxon>Thalassiosirales</taxon>
        <taxon>Thalassiosiraceae</taxon>
        <taxon>Thalassiosira</taxon>
    </lineage>
</organism>
<comment type="caution">
    <text evidence="1">The sequence shown here is derived from an EMBL/GenBank/DDBJ whole genome shotgun (WGS) entry which is preliminary data.</text>
</comment>
<dbReference type="Proteomes" id="UP000266841">
    <property type="component" value="Unassembled WGS sequence"/>
</dbReference>
<evidence type="ECO:0000313" key="2">
    <source>
        <dbReference type="Proteomes" id="UP000266841"/>
    </source>
</evidence>
<gene>
    <name evidence="1" type="ORF">THAOC_24624</name>
</gene>
<dbReference type="EMBL" id="AGNL01033614">
    <property type="protein sequence ID" value="EJK55628.1"/>
    <property type="molecule type" value="Genomic_DNA"/>
</dbReference>
<feature type="non-terminal residue" evidence="1">
    <location>
        <position position="1"/>
    </location>
</feature>
<proteinExistence type="predicted"/>
<dbReference type="AlphaFoldDB" id="K0RPD9"/>
<accession>K0RPD9</accession>
<dbReference type="Pfam" id="PF19239">
    <property type="entry name" value="GIY_YIG_domain"/>
    <property type="match status" value="1"/>
</dbReference>